<dbReference type="SUPFAM" id="SSF56042">
    <property type="entry name" value="PurM C-terminal domain-like"/>
    <property type="match status" value="1"/>
</dbReference>
<comment type="pathway">
    <text evidence="2 15">Purine metabolism; IMP biosynthesis via de novo pathway; 5-amino-1-(5-phospho-D-ribosyl)imidazole from N(2)-formyl-N(1)-(5-phospho-D-ribosyl)glycinamide: step 2/2.</text>
</comment>
<proteinExistence type="inferred from homology"/>
<feature type="domain" description="PurM-like N-terminal" evidence="16">
    <location>
        <begin position="48"/>
        <end position="162"/>
    </location>
</feature>
<dbReference type="PANTHER" id="PTHR10520:SF12">
    <property type="entry name" value="TRIFUNCTIONAL PURINE BIOSYNTHETIC PROTEIN ADENOSINE-3"/>
    <property type="match status" value="1"/>
</dbReference>
<comment type="caution">
    <text evidence="18">The sequence shown here is derived from an EMBL/GenBank/DDBJ whole genome shotgun (WGS) entry which is preliminary data.</text>
</comment>
<organism evidence="18 19">
    <name type="scientific">Guopingia tenuis</name>
    <dbReference type="NCBI Taxonomy" id="2763656"/>
    <lineage>
        <taxon>Bacteria</taxon>
        <taxon>Bacillati</taxon>
        <taxon>Bacillota</taxon>
        <taxon>Clostridia</taxon>
        <taxon>Christensenellales</taxon>
        <taxon>Christensenellaceae</taxon>
        <taxon>Guopingia</taxon>
    </lineage>
</organism>
<dbReference type="CDD" id="cd02196">
    <property type="entry name" value="PurM"/>
    <property type="match status" value="1"/>
</dbReference>
<dbReference type="GO" id="GO:0005524">
    <property type="term" value="F:ATP binding"/>
    <property type="evidence" value="ECO:0007669"/>
    <property type="project" value="UniProtKB-KW"/>
</dbReference>
<dbReference type="InterPro" id="IPR004733">
    <property type="entry name" value="PurM_cligase"/>
</dbReference>
<keyword evidence="6 15" id="KW-0963">Cytoplasm</keyword>
<keyword evidence="19" id="KW-1185">Reference proteome</keyword>
<dbReference type="FunFam" id="3.90.650.10:FF:000011">
    <property type="entry name" value="Phosphoribosylformylglycinamidine cyclo-ligase"/>
    <property type="match status" value="1"/>
</dbReference>
<evidence type="ECO:0000256" key="15">
    <source>
        <dbReference type="HAMAP-Rule" id="MF_00741"/>
    </source>
</evidence>
<evidence type="ECO:0000256" key="13">
    <source>
        <dbReference type="ARBA" id="ARBA00033093"/>
    </source>
</evidence>
<keyword evidence="7 15" id="KW-0436">Ligase</keyword>
<dbReference type="GO" id="GO:0004641">
    <property type="term" value="F:phosphoribosylformylglycinamidine cyclo-ligase activity"/>
    <property type="evidence" value="ECO:0007669"/>
    <property type="project" value="UniProtKB-UniRule"/>
</dbReference>
<dbReference type="EMBL" id="JACRSS010000001">
    <property type="protein sequence ID" value="MBC8537408.1"/>
    <property type="molecule type" value="Genomic_DNA"/>
</dbReference>
<evidence type="ECO:0000313" key="19">
    <source>
        <dbReference type="Proteomes" id="UP000617951"/>
    </source>
</evidence>
<gene>
    <name evidence="15" type="primary">purM</name>
    <name evidence="18" type="ORF">H8693_00475</name>
</gene>
<dbReference type="GO" id="GO:0006189">
    <property type="term" value="P:'de novo' IMP biosynthetic process"/>
    <property type="evidence" value="ECO:0007669"/>
    <property type="project" value="UniProtKB-UniRule"/>
</dbReference>
<feature type="domain" description="PurM-like C-terminal" evidence="17">
    <location>
        <begin position="174"/>
        <end position="339"/>
    </location>
</feature>
<dbReference type="Gene3D" id="3.90.650.10">
    <property type="entry name" value="PurM-like C-terminal domain"/>
    <property type="match status" value="1"/>
</dbReference>
<dbReference type="Pfam" id="PF02769">
    <property type="entry name" value="AIRS_C"/>
    <property type="match status" value="1"/>
</dbReference>
<dbReference type="PANTHER" id="PTHR10520">
    <property type="entry name" value="TRIFUNCTIONAL PURINE BIOSYNTHETIC PROTEIN ADENOSINE-3-RELATED"/>
    <property type="match status" value="1"/>
</dbReference>
<name>A0A926HVK3_9FIRM</name>
<evidence type="ECO:0000256" key="2">
    <source>
        <dbReference type="ARBA" id="ARBA00004686"/>
    </source>
</evidence>
<dbReference type="HAMAP" id="MF_00741">
    <property type="entry name" value="AIRS"/>
    <property type="match status" value="1"/>
</dbReference>
<protein>
    <recommendedName>
        <fullName evidence="5 15">Phosphoribosylformylglycinamidine cyclo-ligase</fullName>
        <ecNumber evidence="4 15">6.3.3.1</ecNumber>
    </recommendedName>
    <alternativeName>
        <fullName evidence="12 15">AIR synthase</fullName>
    </alternativeName>
    <alternativeName>
        <fullName evidence="13 15">AIRS</fullName>
    </alternativeName>
    <alternativeName>
        <fullName evidence="11 15">Phosphoribosyl-aminoimidazole synthetase</fullName>
    </alternativeName>
</protein>
<evidence type="ECO:0000256" key="1">
    <source>
        <dbReference type="ARBA" id="ARBA00004496"/>
    </source>
</evidence>
<evidence type="ECO:0000256" key="7">
    <source>
        <dbReference type="ARBA" id="ARBA00022598"/>
    </source>
</evidence>
<dbReference type="GO" id="GO:0046084">
    <property type="term" value="P:adenine biosynthetic process"/>
    <property type="evidence" value="ECO:0007669"/>
    <property type="project" value="TreeGrafter"/>
</dbReference>
<dbReference type="Pfam" id="PF00586">
    <property type="entry name" value="AIRS"/>
    <property type="match status" value="1"/>
</dbReference>
<evidence type="ECO:0000256" key="5">
    <source>
        <dbReference type="ARBA" id="ARBA00020367"/>
    </source>
</evidence>
<dbReference type="SUPFAM" id="SSF55326">
    <property type="entry name" value="PurM N-terminal domain-like"/>
    <property type="match status" value="1"/>
</dbReference>
<accession>A0A926HVK3</accession>
<dbReference type="InterPro" id="IPR036676">
    <property type="entry name" value="PurM-like_C_sf"/>
</dbReference>
<comment type="similarity">
    <text evidence="3 15">Belongs to the AIR synthase family.</text>
</comment>
<dbReference type="EC" id="6.3.3.1" evidence="4 15"/>
<comment type="subcellular location">
    <subcellularLocation>
        <location evidence="1 15">Cytoplasm</location>
    </subcellularLocation>
</comment>
<dbReference type="GO" id="GO:0005829">
    <property type="term" value="C:cytosol"/>
    <property type="evidence" value="ECO:0007669"/>
    <property type="project" value="TreeGrafter"/>
</dbReference>
<dbReference type="GO" id="GO:0004637">
    <property type="term" value="F:phosphoribosylamine-glycine ligase activity"/>
    <property type="evidence" value="ECO:0007669"/>
    <property type="project" value="TreeGrafter"/>
</dbReference>
<keyword evidence="8 15" id="KW-0547">Nucleotide-binding</keyword>
<dbReference type="Proteomes" id="UP000617951">
    <property type="component" value="Unassembled WGS sequence"/>
</dbReference>
<evidence type="ECO:0000256" key="9">
    <source>
        <dbReference type="ARBA" id="ARBA00022755"/>
    </source>
</evidence>
<dbReference type="InterPro" id="IPR036921">
    <property type="entry name" value="PurM-like_N_sf"/>
</dbReference>
<evidence type="ECO:0000259" key="17">
    <source>
        <dbReference type="Pfam" id="PF02769"/>
    </source>
</evidence>
<sequence length="342" mass="36715">MEQKNKKITYKDAGVDVHAGYEAVRLMKEHTKKTFNAQVLTDLGSFGGMFEIGNGDVLVSGTDGVGTKLKAAFVMDKHDTIGIDCVAMCVNDIVCHGAKPLFFLDYIATGKLRPHVVADIVKGVANGCIQSGSALIGGETAEMPDFYQAGEYDLAGFAVGIVKKEQVINGSGIQEGDVLIGLRSSGIHSNGFSLVRKVYPMKREMLSHEVFSLGKTLGEELLTPTRIYVKTILELIEKYTIKGIAHITGGGFIENIPRMIPAGLAAKVDLASYELPEIFRMLVADAGLEKEDAYNTFNMGIGMVLAVSKEKAGEIAAYINEKTEDTACILGEIVKGEGVILA</sequence>
<evidence type="ECO:0000256" key="6">
    <source>
        <dbReference type="ARBA" id="ARBA00022490"/>
    </source>
</evidence>
<dbReference type="InterPro" id="IPR010918">
    <property type="entry name" value="PurM-like_C_dom"/>
</dbReference>
<evidence type="ECO:0000259" key="16">
    <source>
        <dbReference type="Pfam" id="PF00586"/>
    </source>
</evidence>
<dbReference type="Gene3D" id="3.30.1330.10">
    <property type="entry name" value="PurM-like, N-terminal domain"/>
    <property type="match status" value="1"/>
</dbReference>
<dbReference type="NCBIfam" id="TIGR00878">
    <property type="entry name" value="purM"/>
    <property type="match status" value="1"/>
</dbReference>
<keyword evidence="9 15" id="KW-0658">Purine biosynthesis</keyword>
<keyword evidence="10 15" id="KW-0067">ATP-binding</keyword>
<evidence type="ECO:0000256" key="8">
    <source>
        <dbReference type="ARBA" id="ARBA00022741"/>
    </source>
</evidence>
<dbReference type="RefSeq" id="WP_249279330.1">
    <property type="nucleotide sequence ID" value="NZ_JACRSS010000001.1"/>
</dbReference>
<evidence type="ECO:0000256" key="12">
    <source>
        <dbReference type="ARBA" id="ARBA00032931"/>
    </source>
</evidence>
<evidence type="ECO:0000313" key="18">
    <source>
        <dbReference type="EMBL" id="MBC8537408.1"/>
    </source>
</evidence>
<dbReference type="FunFam" id="3.30.1330.10:FF:000001">
    <property type="entry name" value="Phosphoribosylformylglycinamidine cyclo-ligase"/>
    <property type="match status" value="1"/>
</dbReference>
<evidence type="ECO:0000256" key="4">
    <source>
        <dbReference type="ARBA" id="ARBA00013047"/>
    </source>
</evidence>
<evidence type="ECO:0000256" key="3">
    <source>
        <dbReference type="ARBA" id="ARBA00010280"/>
    </source>
</evidence>
<evidence type="ECO:0000256" key="11">
    <source>
        <dbReference type="ARBA" id="ARBA00031908"/>
    </source>
</evidence>
<evidence type="ECO:0000256" key="10">
    <source>
        <dbReference type="ARBA" id="ARBA00022840"/>
    </source>
</evidence>
<comment type="catalytic activity">
    <reaction evidence="14 15">
        <text>2-formamido-N(1)-(5-O-phospho-beta-D-ribosyl)acetamidine + ATP = 5-amino-1-(5-phospho-beta-D-ribosyl)imidazole + ADP + phosphate + H(+)</text>
        <dbReference type="Rhea" id="RHEA:23032"/>
        <dbReference type="ChEBI" id="CHEBI:15378"/>
        <dbReference type="ChEBI" id="CHEBI:30616"/>
        <dbReference type="ChEBI" id="CHEBI:43474"/>
        <dbReference type="ChEBI" id="CHEBI:137981"/>
        <dbReference type="ChEBI" id="CHEBI:147287"/>
        <dbReference type="ChEBI" id="CHEBI:456216"/>
        <dbReference type="EC" id="6.3.3.1"/>
    </reaction>
</comment>
<evidence type="ECO:0000256" key="14">
    <source>
        <dbReference type="ARBA" id="ARBA00049057"/>
    </source>
</evidence>
<dbReference type="AlphaFoldDB" id="A0A926HVK3"/>
<dbReference type="InterPro" id="IPR016188">
    <property type="entry name" value="PurM-like_N"/>
</dbReference>
<reference evidence="18" key="1">
    <citation type="submission" date="2020-08" db="EMBL/GenBank/DDBJ databases">
        <title>Genome public.</title>
        <authorList>
            <person name="Liu C."/>
            <person name="Sun Q."/>
        </authorList>
    </citation>
    <scope>NUCLEOTIDE SEQUENCE</scope>
    <source>
        <strain evidence="18">NSJ-63</strain>
    </source>
</reference>